<dbReference type="InterPro" id="IPR020806">
    <property type="entry name" value="PKS_PP-bd"/>
</dbReference>
<comment type="caution">
    <text evidence="9">The sequence shown here is derived from an EMBL/GenBank/DDBJ whole genome shotgun (WGS) entry which is preliminary data.</text>
</comment>
<keyword evidence="4" id="KW-0436">Ligase</keyword>
<dbReference type="Gene3D" id="3.30.559.10">
    <property type="entry name" value="Chloramphenicol acetyltransferase-like domain"/>
    <property type="match status" value="1"/>
</dbReference>
<comment type="cofactor">
    <cofactor evidence="1">
        <name>pantetheine 4'-phosphate</name>
        <dbReference type="ChEBI" id="CHEBI:47942"/>
    </cofactor>
</comment>
<evidence type="ECO:0000256" key="3">
    <source>
        <dbReference type="ARBA" id="ARBA00022553"/>
    </source>
</evidence>
<evidence type="ECO:0000259" key="8">
    <source>
        <dbReference type="PROSITE" id="PS50075"/>
    </source>
</evidence>
<dbReference type="InterPro" id="IPR001242">
    <property type="entry name" value="Condensation_dom"/>
</dbReference>
<dbReference type="InterPro" id="IPR020459">
    <property type="entry name" value="AMP-binding"/>
</dbReference>
<keyword evidence="10" id="KW-1185">Reference proteome</keyword>
<proteinExistence type="predicted"/>
<dbReference type="FunFam" id="3.30.559.10:FF:000023">
    <property type="entry name" value="Non-ribosomal peptide synthetase"/>
    <property type="match status" value="1"/>
</dbReference>
<keyword evidence="2" id="KW-0596">Phosphopantetheine</keyword>
<dbReference type="SUPFAM" id="SSF47336">
    <property type="entry name" value="ACP-like"/>
    <property type="match status" value="1"/>
</dbReference>
<dbReference type="PROSITE" id="PS00012">
    <property type="entry name" value="PHOSPHOPANTETHEINE"/>
    <property type="match status" value="1"/>
</dbReference>
<dbReference type="Pfam" id="PF00501">
    <property type="entry name" value="AMP-binding"/>
    <property type="match status" value="1"/>
</dbReference>
<dbReference type="PATRIC" id="fig|1439726.3.peg.491"/>
<dbReference type="Gene3D" id="3.40.50.980">
    <property type="match status" value="2"/>
</dbReference>
<dbReference type="NCBIfam" id="TIGR01733">
    <property type="entry name" value="AA-adenyl-dom"/>
    <property type="match status" value="1"/>
</dbReference>
<dbReference type="InterPro" id="IPR057737">
    <property type="entry name" value="Condensation_MtbB-like"/>
</dbReference>
<evidence type="ECO:0000256" key="1">
    <source>
        <dbReference type="ARBA" id="ARBA00001957"/>
    </source>
</evidence>
<comment type="catalytic activity">
    <reaction evidence="5">
        <text>holo-[peptidyl-carrier protein] + L-cysteine + ATP = L-cysteinyl-[peptidyl-carrier protein] + AMP + diphosphate</text>
        <dbReference type="Rhea" id="RHEA:61680"/>
        <dbReference type="Rhea" id="RHEA-COMP:11480"/>
        <dbReference type="Rhea" id="RHEA-COMP:15906"/>
        <dbReference type="ChEBI" id="CHEBI:30616"/>
        <dbReference type="ChEBI" id="CHEBI:33019"/>
        <dbReference type="ChEBI" id="CHEBI:35235"/>
        <dbReference type="ChEBI" id="CHEBI:64479"/>
        <dbReference type="ChEBI" id="CHEBI:144926"/>
        <dbReference type="ChEBI" id="CHEBI:456215"/>
        <dbReference type="EC" id="6.2.1.69"/>
    </reaction>
    <physiologicalReaction direction="left-to-right" evidence="5">
        <dbReference type="Rhea" id="RHEA:61681"/>
    </physiologicalReaction>
</comment>
<dbReference type="InterPro" id="IPR036736">
    <property type="entry name" value="ACP-like_sf"/>
</dbReference>
<dbReference type="GO" id="GO:0003824">
    <property type="term" value="F:catalytic activity"/>
    <property type="evidence" value="ECO:0007669"/>
    <property type="project" value="InterPro"/>
</dbReference>
<evidence type="ECO:0000313" key="9">
    <source>
        <dbReference type="EMBL" id="ODN72168.1"/>
    </source>
</evidence>
<dbReference type="GO" id="GO:0031177">
    <property type="term" value="F:phosphopantetheine binding"/>
    <property type="evidence" value="ECO:0007669"/>
    <property type="project" value="InterPro"/>
</dbReference>
<evidence type="ECO:0000256" key="2">
    <source>
        <dbReference type="ARBA" id="ARBA00022450"/>
    </source>
</evidence>
<dbReference type="SMART" id="SM00823">
    <property type="entry name" value="PKS_PP"/>
    <property type="match status" value="1"/>
</dbReference>
<dbReference type="InterPro" id="IPR010071">
    <property type="entry name" value="AA_adenyl_dom"/>
</dbReference>
<dbReference type="Gene3D" id="2.30.38.10">
    <property type="entry name" value="Luciferase, Domain 3"/>
    <property type="match status" value="1"/>
</dbReference>
<dbReference type="PANTHER" id="PTHR45527">
    <property type="entry name" value="NONRIBOSOMAL PEPTIDE SYNTHETASE"/>
    <property type="match status" value="1"/>
</dbReference>
<dbReference type="InterPro" id="IPR000873">
    <property type="entry name" value="AMP-dep_synth/lig_dom"/>
</dbReference>
<dbReference type="Gene3D" id="3.30.559.30">
    <property type="entry name" value="Nonribosomal peptide synthetase, condensation domain"/>
    <property type="match status" value="1"/>
</dbReference>
<feature type="domain" description="Carrier" evidence="8">
    <location>
        <begin position="481"/>
        <end position="556"/>
    </location>
</feature>
<dbReference type="Proteomes" id="UP000094622">
    <property type="component" value="Unassembled WGS sequence"/>
</dbReference>
<keyword evidence="3" id="KW-0597">Phosphoprotein</keyword>
<dbReference type="EMBL" id="MCRJ01000006">
    <property type="protein sequence ID" value="ODN72168.1"/>
    <property type="molecule type" value="Genomic_DNA"/>
</dbReference>
<dbReference type="InterPro" id="IPR020845">
    <property type="entry name" value="AMP-binding_CS"/>
</dbReference>
<dbReference type="Pfam" id="PF00550">
    <property type="entry name" value="PP-binding"/>
    <property type="match status" value="1"/>
</dbReference>
<dbReference type="RefSeq" id="WP_245293864.1">
    <property type="nucleotide sequence ID" value="NZ_MCRJ01000006.1"/>
</dbReference>
<reference evidence="9 10" key="1">
    <citation type="submission" date="2016-07" db="EMBL/GenBank/DDBJ databases">
        <title>Draft Genome Sequence of Methylobrevis pamukkalensis PK2.</title>
        <authorList>
            <person name="Vasilenko O.V."/>
            <person name="Doronina N.V."/>
            <person name="Shmareva M.N."/>
            <person name="Tarlachkov S.V."/>
            <person name="Mustakhimov I."/>
            <person name="Trotsenko Y.A."/>
        </authorList>
    </citation>
    <scope>NUCLEOTIDE SEQUENCE [LARGE SCALE GENOMIC DNA]</scope>
    <source>
        <strain evidence="9 10">PK2</strain>
    </source>
</reference>
<dbReference type="InterPro" id="IPR045851">
    <property type="entry name" value="AMP-bd_C_sf"/>
</dbReference>
<evidence type="ECO:0000313" key="10">
    <source>
        <dbReference type="Proteomes" id="UP000094622"/>
    </source>
</evidence>
<evidence type="ECO:0000256" key="7">
    <source>
        <dbReference type="ARBA" id="ARBA00079103"/>
    </source>
</evidence>
<dbReference type="InterPro" id="IPR009081">
    <property type="entry name" value="PP-bd_ACP"/>
</dbReference>
<dbReference type="SUPFAM" id="SSF52777">
    <property type="entry name" value="CoA-dependent acyltransferases"/>
    <property type="match status" value="2"/>
</dbReference>
<dbReference type="FunFam" id="1.10.1200.10:FF:000016">
    <property type="entry name" value="Non-ribosomal peptide synthase"/>
    <property type="match status" value="1"/>
</dbReference>
<dbReference type="AlphaFoldDB" id="A0A1E3H757"/>
<dbReference type="Pfam" id="PF00668">
    <property type="entry name" value="Condensation"/>
    <property type="match status" value="1"/>
</dbReference>
<dbReference type="Gene3D" id="3.30.300.30">
    <property type="match status" value="1"/>
</dbReference>
<evidence type="ECO:0000256" key="5">
    <source>
        <dbReference type="ARBA" id="ARBA00052643"/>
    </source>
</evidence>
<dbReference type="PRINTS" id="PR00154">
    <property type="entry name" value="AMPBINDING"/>
</dbReference>
<dbReference type="PROSITE" id="PS50075">
    <property type="entry name" value="CARRIER"/>
    <property type="match status" value="1"/>
</dbReference>
<dbReference type="GO" id="GO:0043041">
    <property type="term" value="P:amino acid activation for nonribosomal peptide biosynthetic process"/>
    <property type="evidence" value="ECO:0007669"/>
    <property type="project" value="TreeGrafter"/>
</dbReference>
<organism evidence="9 10">
    <name type="scientific">Methylobrevis pamukkalensis</name>
    <dbReference type="NCBI Taxonomy" id="1439726"/>
    <lineage>
        <taxon>Bacteria</taxon>
        <taxon>Pseudomonadati</taxon>
        <taxon>Pseudomonadota</taxon>
        <taxon>Alphaproteobacteria</taxon>
        <taxon>Hyphomicrobiales</taxon>
        <taxon>Pleomorphomonadaceae</taxon>
        <taxon>Methylobrevis</taxon>
    </lineage>
</organism>
<gene>
    <name evidence="9" type="primary">lgrB_2</name>
    <name evidence="9" type="ORF">A6302_00466</name>
</gene>
<dbReference type="GO" id="GO:0005737">
    <property type="term" value="C:cytoplasm"/>
    <property type="evidence" value="ECO:0007669"/>
    <property type="project" value="TreeGrafter"/>
</dbReference>
<sequence>MTDGRTTLTYADLMAAADRIAAALAPRITGPDCRVGIAMRRRPGLVSALLGILKAGAAYVPLDPDYPADRLDFITHDAGLDVVIADDGRLPFASTRPLDVIDPEHLPPPSSAPLRQAGPDDLAYVIYTSGSTGRPKGVVIAHRNALARLAWARDTYSAADLSGVLASTSICFDLSVFEIFAPLGHGGRVVIADTLLALPRLPVAAGVTLVNTVPSLLRELLRHHDLPASVTTVNLAGEPLPPALLEALRADPRGLRIFNLYGPSEDTTYSTGAALHDLPAESGPVPIGHPLPGTRALVRDRAGRLRPDGLAGELHLGGAGLARGYLGRPEDTEARFRPDPFAAASGERLYRTGDRVRRRADGGLDFLGRLDHQVKLRGFRIETGEIEHHLEALPDVAEAVVTVSGAPGDPDRRLVAHVAAKAGASLEAAGLRAALAALLPAHLVPDRWCLLATLPHLPNGKIDRAALPAVEAAEASGVRVAPRDAAESRLAAIWSEVLGVADIGVEDGFFDLGGHSLLAIRIIARIEESFGVDLPLKALFRSPTVAGLAREIAAASRREDDARPQIVPDPAGRHAPFPLTDIQHAYWLGRSSVFELGSVGAHAYREFDVTGLDPDMAEAAILRLIARHEMLSAVVTPEGEQRVLPETPDWRLPVADLRDVADADRQLAEIRARLSHHVFSPDRWPLFHVEAARLDGGRLRLFVSFDVLIGDAWSFRLLAREFADLVAGRDLPPLALSFRDCVLAEKAAKQGLGFARALDHWQARLDDLPPAPDLPMVRTPAQLAEICFRRRSVSLPREDWRAFRSHAASAGLTPTAAVLAVFAEVLARWSRRPAFTLNLTLFNRPPLHPEIGGVVGDFTSSMLLGVDMSGVEAFVDRAKRLQDRLWDDLDHRAVGGIRVLRDLARRQNRPVAGLMPVVFTSTLNQTAPQATDRPFASASSTA</sequence>
<dbReference type="SUPFAM" id="SSF56801">
    <property type="entry name" value="Acetyl-CoA synthetase-like"/>
    <property type="match status" value="1"/>
</dbReference>
<dbReference type="GO" id="GO:0044550">
    <property type="term" value="P:secondary metabolite biosynthetic process"/>
    <property type="evidence" value="ECO:0007669"/>
    <property type="project" value="TreeGrafter"/>
</dbReference>
<accession>A0A1E3H757</accession>
<name>A0A1E3H757_9HYPH</name>
<dbReference type="Gene3D" id="1.10.1200.10">
    <property type="entry name" value="ACP-like"/>
    <property type="match status" value="1"/>
</dbReference>
<evidence type="ECO:0000256" key="6">
    <source>
        <dbReference type="ARBA" id="ARBA00066651"/>
    </source>
</evidence>
<evidence type="ECO:0000256" key="4">
    <source>
        <dbReference type="ARBA" id="ARBA00022598"/>
    </source>
</evidence>
<protein>
    <recommendedName>
        <fullName evidence="7">L-cysteine--[L-cysteinyl-carrier protein] ligase</fullName>
        <ecNumber evidence="6">6.2.1.69</ecNumber>
    </recommendedName>
    <alternativeName>
        <fullName evidence="7">L-cysteine--[L-cysteinyl-carrier protein] ligase</fullName>
    </alternativeName>
</protein>
<dbReference type="InterPro" id="IPR023213">
    <property type="entry name" value="CAT-like_dom_sf"/>
</dbReference>
<dbReference type="PROSITE" id="PS00455">
    <property type="entry name" value="AMP_BINDING"/>
    <property type="match status" value="1"/>
</dbReference>
<dbReference type="EC" id="6.2.1.69" evidence="6"/>
<dbReference type="InterPro" id="IPR006162">
    <property type="entry name" value="Ppantetheine_attach_site"/>
</dbReference>
<dbReference type="CDD" id="cd19535">
    <property type="entry name" value="Cyc_NRPS"/>
    <property type="match status" value="1"/>
</dbReference>
<dbReference type="PANTHER" id="PTHR45527:SF1">
    <property type="entry name" value="FATTY ACID SYNTHASE"/>
    <property type="match status" value="1"/>
</dbReference>
<dbReference type="GO" id="GO:0072330">
    <property type="term" value="P:monocarboxylic acid biosynthetic process"/>
    <property type="evidence" value="ECO:0007669"/>
    <property type="project" value="UniProtKB-ARBA"/>
</dbReference>